<evidence type="ECO:0000313" key="8">
    <source>
        <dbReference type="EMBL" id="CAI8592913.1"/>
    </source>
</evidence>
<evidence type="ECO:0000256" key="3">
    <source>
        <dbReference type="ARBA" id="ARBA00023004"/>
    </source>
</evidence>
<evidence type="ECO:0000256" key="6">
    <source>
        <dbReference type="SAM" id="MobiDB-lite"/>
    </source>
</evidence>
<dbReference type="EMBL" id="OX451735">
    <property type="protein sequence ID" value="CAI8592913.1"/>
    <property type="molecule type" value="Genomic_DNA"/>
</dbReference>
<dbReference type="PANTHER" id="PTHR46213:SF26">
    <property type="entry name" value="HHH-GPD BASE EXCISION DNA REPAIR FAMILY PROTEIN"/>
    <property type="match status" value="1"/>
</dbReference>
<evidence type="ECO:0000256" key="5">
    <source>
        <dbReference type="SAM" id="Coils"/>
    </source>
</evidence>
<feature type="compositionally biased region" description="Basic and acidic residues" evidence="6">
    <location>
        <begin position="396"/>
        <end position="411"/>
    </location>
</feature>
<dbReference type="PANTHER" id="PTHR46213">
    <property type="entry name" value="TRANSCRIPTIONAL ACTIVATOR DEMETER"/>
    <property type="match status" value="1"/>
</dbReference>
<dbReference type="InterPro" id="IPR011257">
    <property type="entry name" value="DNA_glycosylase"/>
</dbReference>
<reference evidence="8 9" key="1">
    <citation type="submission" date="2023-01" db="EMBL/GenBank/DDBJ databases">
        <authorList>
            <person name="Kreplak J."/>
        </authorList>
    </citation>
    <scope>NUCLEOTIDE SEQUENCE [LARGE SCALE GENOMIC DNA]</scope>
</reference>
<feature type="region of interest" description="Disordered" evidence="6">
    <location>
        <begin position="68"/>
        <end position="108"/>
    </location>
</feature>
<dbReference type="InterPro" id="IPR028925">
    <property type="entry name" value="RRM_DME"/>
</dbReference>
<dbReference type="InterPro" id="IPR003651">
    <property type="entry name" value="Endonuclease3_FeS-loop_motif"/>
</dbReference>
<protein>
    <recommendedName>
        <fullName evidence="7">Demeter RRM-fold domain-containing protein</fullName>
    </recommendedName>
</protein>
<dbReference type="Proteomes" id="UP001157006">
    <property type="component" value="Chromosome 1S"/>
</dbReference>
<name>A0AAV0Z5Z2_VICFA</name>
<comment type="cofactor">
    <cofactor evidence="1">
        <name>[4Fe-4S] cluster</name>
        <dbReference type="ChEBI" id="CHEBI:49883"/>
    </cofactor>
</comment>
<gene>
    <name evidence="8" type="ORF">VFH_I064840</name>
</gene>
<evidence type="ECO:0000256" key="4">
    <source>
        <dbReference type="ARBA" id="ARBA00023014"/>
    </source>
</evidence>
<sequence length="1056" mass="120656">MAISQYPSGADSDSEDKLPCSADSSAGQNVIGDDDGLFNLEDEVFDVFTQCENIELCPPLSSVQKQTKRKIYRPKVVSEDPKRTKKSHPQSSATPKPSTPKKRKPYVKKTPKCRRTLFDDGGNFISLPFLENFNTSVHQDGFGNSTIINESAMGYNSLQSYQKINSLSCLSLVESRRVGGNFPLMCKRKRIRRQRILLIKVLTPFAKGKRSSLSKKKRKCFENLRIEGSSRVSRKMKFILNTLKKKGHRKINKLDVQKKSGELVIYKPRSSRVDVDLDEETLRVWNLLVAERGHEEKDEQKRIHWENIRKLYQNVVQSFLDQMQDTQGDRRFLPWKGSILDSVVGVFLTQNVSDYLSSSAFMSLAAHFPVKPVTCEKDNNMVLLDPKFDIEMKSGKGEEMEEVEPKVDNRGTEYNSANEYPKVDSRGTEYNSANEYPKVDNRGTEYNSANEYPKVDSRGTEYNSANEYPKVDNRGNEYDSTSVERNTGSPGITFGKKQTPTTKKTKNQEEKETLLEKKRQYWDTLRKYHSDKPRHDDHMDFVDWKAVKDAKVGDVAKAIAARGQQFIIAGRVVDLLNMLYSTTGNLDLEWLRYIPPLDAKEYLLSIHGLGLKSVECIRLLALQHIAFPVDVNVARIVVRLGWVPLQPLPESMQIHNLEEFPDSNKIQQYLWPRLCTLDHRTLYELHYQLITFGKVFCTKKHPNCNACPMKLMCKHYQSSLASKKLALPSNPYSDMLSNSTLTFVPNEIKECEPIIEMPPSPELETAELYYFESKDDEEIYYGYNNKDGEDIEDMGRIDLSSQESSSCLPKPPDSVFDGFDHDMNTSTALVVLHPYAANTPLPKMKEASRLKTERTVYVLPDDHPVLREYAPRVHDDPSPYLLMEWLKEELESSGESNTSDLQEEDNSQTVPGTLLVPCRTAMKGYFPLNGTYFQINEVFADYASMIKPINVPRRWLWSLTKQIAYFGTGTSAITRGMSAEKVREFFNQGYICVRAFDIKTGAPRPISTLLHQNTTARFEKDRVEKEKKALEKEKSELPNELLASHDRSIMTDASMV</sequence>
<accession>A0AAV0Z5Z2</accession>
<dbReference type="GO" id="GO:0006281">
    <property type="term" value="P:DNA repair"/>
    <property type="evidence" value="ECO:0007669"/>
    <property type="project" value="InterPro"/>
</dbReference>
<dbReference type="SMART" id="SM00525">
    <property type="entry name" value="FES"/>
    <property type="match status" value="1"/>
</dbReference>
<feature type="compositionally biased region" description="Basic residues" evidence="6">
    <location>
        <begin position="99"/>
        <end position="108"/>
    </location>
</feature>
<dbReference type="GO" id="GO:0019104">
    <property type="term" value="F:DNA N-glycosylase activity"/>
    <property type="evidence" value="ECO:0007669"/>
    <property type="project" value="InterPro"/>
</dbReference>
<feature type="region of interest" description="Disordered" evidence="6">
    <location>
        <begin position="1"/>
        <end position="33"/>
    </location>
</feature>
<keyword evidence="3" id="KW-0408">Iron</keyword>
<dbReference type="InterPro" id="IPR044811">
    <property type="entry name" value="DME/ROS1"/>
</dbReference>
<keyword evidence="4" id="KW-0411">Iron-sulfur</keyword>
<organism evidence="8 9">
    <name type="scientific">Vicia faba</name>
    <name type="common">Broad bean</name>
    <name type="synonym">Faba vulgaris</name>
    <dbReference type="NCBI Taxonomy" id="3906"/>
    <lineage>
        <taxon>Eukaryota</taxon>
        <taxon>Viridiplantae</taxon>
        <taxon>Streptophyta</taxon>
        <taxon>Embryophyta</taxon>
        <taxon>Tracheophyta</taxon>
        <taxon>Spermatophyta</taxon>
        <taxon>Magnoliopsida</taxon>
        <taxon>eudicotyledons</taxon>
        <taxon>Gunneridae</taxon>
        <taxon>Pentapetalae</taxon>
        <taxon>rosids</taxon>
        <taxon>fabids</taxon>
        <taxon>Fabales</taxon>
        <taxon>Fabaceae</taxon>
        <taxon>Papilionoideae</taxon>
        <taxon>50 kb inversion clade</taxon>
        <taxon>NPAAA clade</taxon>
        <taxon>Hologalegina</taxon>
        <taxon>IRL clade</taxon>
        <taxon>Fabeae</taxon>
        <taxon>Vicia</taxon>
    </lineage>
</organism>
<evidence type="ECO:0000256" key="1">
    <source>
        <dbReference type="ARBA" id="ARBA00001966"/>
    </source>
</evidence>
<feature type="region of interest" description="Disordered" evidence="6">
    <location>
        <begin position="396"/>
        <end position="510"/>
    </location>
</feature>
<feature type="coiled-coil region" evidence="5">
    <location>
        <begin position="1013"/>
        <end position="1040"/>
    </location>
</feature>
<proteinExistence type="predicted"/>
<keyword evidence="5" id="KW-0175">Coiled coil</keyword>
<dbReference type="GO" id="GO:0141166">
    <property type="term" value="P:chromosomal 5-methylcytosine DNA demethylation pathway"/>
    <property type="evidence" value="ECO:0007669"/>
    <property type="project" value="InterPro"/>
</dbReference>
<dbReference type="SUPFAM" id="SSF48150">
    <property type="entry name" value="DNA-glycosylase"/>
    <property type="match status" value="1"/>
</dbReference>
<evidence type="ECO:0000256" key="2">
    <source>
        <dbReference type="ARBA" id="ARBA00022723"/>
    </source>
</evidence>
<feature type="compositionally biased region" description="Polar residues" evidence="6">
    <location>
        <begin position="478"/>
        <end position="490"/>
    </location>
</feature>
<dbReference type="AlphaFoldDB" id="A0AAV0Z5Z2"/>
<dbReference type="GO" id="GO:0051539">
    <property type="term" value="F:4 iron, 4 sulfur cluster binding"/>
    <property type="evidence" value="ECO:0007669"/>
    <property type="project" value="InterPro"/>
</dbReference>
<keyword evidence="2" id="KW-0479">Metal-binding</keyword>
<feature type="domain" description="Demeter RRM-fold" evidence="7">
    <location>
        <begin position="912"/>
        <end position="1012"/>
    </location>
</feature>
<dbReference type="GO" id="GO:0035514">
    <property type="term" value="F:DNA demethylase activity"/>
    <property type="evidence" value="ECO:0007669"/>
    <property type="project" value="InterPro"/>
</dbReference>
<dbReference type="GO" id="GO:0046872">
    <property type="term" value="F:metal ion binding"/>
    <property type="evidence" value="ECO:0007669"/>
    <property type="project" value="UniProtKB-KW"/>
</dbReference>
<evidence type="ECO:0000313" key="9">
    <source>
        <dbReference type="Proteomes" id="UP001157006"/>
    </source>
</evidence>
<dbReference type="InterPro" id="IPR023170">
    <property type="entry name" value="HhH_base_excis_C"/>
</dbReference>
<dbReference type="Pfam" id="PF15628">
    <property type="entry name" value="RRM_DME"/>
    <property type="match status" value="1"/>
</dbReference>
<keyword evidence="9" id="KW-1185">Reference proteome</keyword>
<evidence type="ECO:0000259" key="7">
    <source>
        <dbReference type="Pfam" id="PF15628"/>
    </source>
</evidence>
<dbReference type="Gene3D" id="1.10.1670.10">
    <property type="entry name" value="Helix-hairpin-Helix base-excision DNA repair enzymes (C-terminal)"/>
    <property type="match status" value="1"/>
</dbReference>